<dbReference type="EMBL" id="JBGNUJ010000010">
    <property type="protein sequence ID" value="KAL3954775.1"/>
    <property type="molecule type" value="Genomic_DNA"/>
</dbReference>
<evidence type="ECO:0000313" key="1">
    <source>
        <dbReference type="EMBL" id="KAL3954775.1"/>
    </source>
</evidence>
<name>A0ACC4DEL1_PURLI</name>
<comment type="caution">
    <text evidence="1">The sequence shown here is derived from an EMBL/GenBank/DDBJ whole genome shotgun (WGS) entry which is preliminary data.</text>
</comment>
<protein>
    <submittedName>
        <fullName evidence="1">Uncharacterized protein</fullName>
    </submittedName>
</protein>
<proteinExistence type="predicted"/>
<sequence length="216" mass="23913">MRTRGAAPCPPCPPSKERGRGRLWPLQARAVDDLHVDGELAARVVEDQDADAAAARLERVVQARPQIGLVDDGQALLDVARLRHGDDAAVVHVQDAVLLEDGAEHRLHHDAGRRVGDEGRLLVQLLGEQVHAQVAVLARRRRRRDADHLARPALEHQEVAQPDVVARDRDRVGQVRVARVAGTGTGPVTVSRMSTSMWSWWWWWWPLGCTILSASL</sequence>
<evidence type="ECO:0000313" key="2">
    <source>
        <dbReference type="Proteomes" id="UP001638806"/>
    </source>
</evidence>
<dbReference type="Proteomes" id="UP001638806">
    <property type="component" value="Unassembled WGS sequence"/>
</dbReference>
<keyword evidence="2" id="KW-1185">Reference proteome</keyword>
<organism evidence="1 2">
    <name type="scientific">Purpureocillium lilacinum</name>
    <name type="common">Paecilomyces lilacinus</name>
    <dbReference type="NCBI Taxonomy" id="33203"/>
    <lineage>
        <taxon>Eukaryota</taxon>
        <taxon>Fungi</taxon>
        <taxon>Dikarya</taxon>
        <taxon>Ascomycota</taxon>
        <taxon>Pezizomycotina</taxon>
        <taxon>Sordariomycetes</taxon>
        <taxon>Hypocreomycetidae</taxon>
        <taxon>Hypocreales</taxon>
        <taxon>Ophiocordycipitaceae</taxon>
        <taxon>Purpureocillium</taxon>
    </lineage>
</organism>
<gene>
    <name evidence="1" type="ORF">ACCO45_010338</name>
</gene>
<reference evidence="1" key="1">
    <citation type="submission" date="2024-12" db="EMBL/GenBank/DDBJ databases">
        <title>Comparative genomics and development of molecular markers within Purpureocillium lilacinum and among Purpureocillium species.</title>
        <authorList>
            <person name="Yeh Z.-Y."/>
            <person name="Ni N.-T."/>
            <person name="Lo P.-H."/>
            <person name="Mushyakhwo K."/>
            <person name="Lin C.-F."/>
            <person name="Nai Y.-S."/>
        </authorList>
    </citation>
    <scope>NUCLEOTIDE SEQUENCE</scope>
    <source>
        <strain evidence="1">NCHU-NPUST-175</strain>
    </source>
</reference>
<accession>A0ACC4DEL1</accession>